<evidence type="ECO:0000256" key="3">
    <source>
        <dbReference type="ARBA" id="ARBA00022827"/>
    </source>
</evidence>
<evidence type="ECO:0000313" key="16">
    <source>
        <dbReference type="RefSeq" id="XP_030897883.1"/>
    </source>
</evidence>
<dbReference type="GO" id="GO:0050660">
    <property type="term" value="F:flavin adenine dinucleotide binding"/>
    <property type="evidence" value="ECO:0007669"/>
    <property type="project" value="TreeGrafter"/>
</dbReference>
<evidence type="ECO:0000256" key="1">
    <source>
        <dbReference type="ARBA" id="ARBA00006442"/>
    </source>
</evidence>
<dbReference type="GO" id="GO:0005739">
    <property type="term" value="C:mitochondrion"/>
    <property type="evidence" value="ECO:0007669"/>
    <property type="project" value="TreeGrafter"/>
</dbReference>
<organism evidence="14 15">
    <name type="scientific">Leptonychotes weddellii</name>
    <name type="common">Weddell seal</name>
    <name type="synonym">Otaria weddellii</name>
    <dbReference type="NCBI Taxonomy" id="9713"/>
    <lineage>
        <taxon>Eukaryota</taxon>
        <taxon>Metazoa</taxon>
        <taxon>Chordata</taxon>
        <taxon>Craniata</taxon>
        <taxon>Vertebrata</taxon>
        <taxon>Euteleostomi</taxon>
        <taxon>Mammalia</taxon>
        <taxon>Eutheria</taxon>
        <taxon>Laurasiatheria</taxon>
        <taxon>Carnivora</taxon>
        <taxon>Caniformia</taxon>
        <taxon>Pinnipedia</taxon>
        <taxon>Phocidae</taxon>
        <taxon>Monachinae</taxon>
        <taxon>Lobodontini</taxon>
        <taxon>Leptonychotes</taxon>
    </lineage>
</organism>
<name>A0A2U3YQF2_LEPWE</name>
<dbReference type="PANTHER" id="PTHR43735:SF3">
    <property type="entry name" value="FERROPTOSIS SUPPRESSOR PROTEIN 1"/>
    <property type="match status" value="1"/>
</dbReference>
<proteinExistence type="inferred from homology"/>
<dbReference type="InterPro" id="IPR023753">
    <property type="entry name" value="FAD/NAD-binding_dom"/>
</dbReference>
<feature type="domain" description="FAD/NAD(P)-binding" evidence="13">
    <location>
        <begin position="13"/>
        <end position="96"/>
    </location>
</feature>
<evidence type="ECO:0000256" key="7">
    <source>
        <dbReference type="ARBA" id="ARBA00041541"/>
    </source>
</evidence>
<evidence type="ECO:0000259" key="13">
    <source>
        <dbReference type="Pfam" id="PF07992"/>
    </source>
</evidence>
<dbReference type="STRING" id="9713.A0A2U3YQF2"/>
<comment type="catalytic activity">
    <reaction evidence="11">
        <text>phylloquinone + NADH + H(+) = phylloquinol + NAD(+)</text>
        <dbReference type="Rhea" id="RHEA:74075"/>
        <dbReference type="ChEBI" id="CHEBI:15378"/>
        <dbReference type="ChEBI" id="CHEBI:18067"/>
        <dbReference type="ChEBI" id="CHEBI:28433"/>
        <dbReference type="ChEBI" id="CHEBI:57540"/>
        <dbReference type="ChEBI" id="CHEBI:57945"/>
    </reaction>
    <physiologicalReaction direction="left-to-right" evidence="11">
        <dbReference type="Rhea" id="RHEA:74076"/>
    </physiologicalReaction>
</comment>
<dbReference type="InterPro" id="IPR036188">
    <property type="entry name" value="FAD/NAD-bd_sf"/>
</dbReference>
<dbReference type="Proteomes" id="UP000245341">
    <property type="component" value="Unplaced"/>
</dbReference>
<gene>
    <name evidence="15 16" type="primary">LOC102740819</name>
</gene>
<comment type="catalytic activity">
    <reaction evidence="12">
        <text>menaquinone-4 + NADH + H(+) = menaquinol-4 + NAD(+)</text>
        <dbReference type="Rhea" id="RHEA:74079"/>
        <dbReference type="ChEBI" id="CHEBI:15378"/>
        <dbReference type="ChEBI" id="CHEBI:57540"/>
        <dbReference type="ChEBI" id="CHEBI:57945"/>
        <dbReference type="ChEBI" id="CHEBI:78277"/>
        <dbReference type="ChEBI" id="CHEBI:193091"/>
    </reaction>
    <physiologicalReaction direction="left-to-right" evidence="12">
        <dbReference type="Rhea" id="RHEA:74080"/>
    </physiologicalReaction>
</comment>
<comment type="catalytic activity">
    <reaction evidence="9">
        <text>menadione + NADH + H(+) = menadiol + NAD(+)</text>
        <dbReference type="Rhea" id="RHEA:69695"/>
        <dbReference type="ChEBI" id="CHEBI:6746"/>
        <dbReference type="ChEBI" id="CHEBI:15378"/>
        <dbReference type="ChEBI" id="CHEBI:28869"/>
        <dbReference type="ChEBI" id="CHEBI:57540"/>
        <dbReference type="ChEBI" id="CHEBI:57945"/>
    </reaction>
    <physiologicalReaction direction="left-to-right" evidence="9">
        <dbReference type="Rhea" id="RHEA:69696"/>
    </physiologicalReaction>
</comment>
<comment type="cofactor">
    <cofactor evidence="5">
        <name>6-hydroxy-FAD</name>
        <dbReference type="ChEBI" id="CHEBI:60470"/>
    </cofactor>
</comment>
<evidence type="ECO:0000256" key="6">
    <source>
        <dbReference type="ARBA" id="ARBA00040253"/>
    </source>
</evidence>
<evidence type="ECO:0000256" key="8">
    <source>
        <dbReference type="ARBA" id="ARBA00042318"/>
    </source>
</evidence>
<keyword evidence="2" id="KW-0285">Flavoprotein</keyword>
<evidence type="ECO:0000313" key="14">
    <source>
        <dbReference type="Proteomes" id="UP000245341"/>
    </source>
</evidence>
<dbReference type="AlphaFoldDB" id="A0A2U3YQF2"/>
<dbReference type="Gene3D" id="3.50.50.100">
    <property type="match status" value="1"/>
</dbReference>
<keyword evidence="14" id="KW-1185">Reference proteome</keyword>
<evidence type="ECO:0000313" key="15">
    <source>
        <dbReference type="RefSeq" id="XP_006745956.1"/>
    </source>
</evidence>
<sequence length="135" mass="14760">MGSQVSVDVGAVRVVIVGGGFGGIAAASQLQALNIPFMLVDMKDCFHHNVAALRASVESGFAKKTFISYSVTFKENFRQGLVIEIDLQNQTVLLEDGEVSMVGADLILSWLHEAPGGRSCRWDETWMFSRVESHQ</sequence>
<comment type="similarity">
    <text evidence="1">Belongs to the FAD-dependent oxidoreductase family.</text>
</comment>
<dbReference type="PANTHER" id="PTHR43735">
    <property type="entry name" value="APOPTOSIS-INDUCING FACTOR 1"/>
    <property type="match status" value="1"/>
</dbReference>
<dbReference type="Pfam" id="PF07992">
    <property type="entry name" value="Pyr_redox_2"/>
    <property type="match status" value="1"/>
</dbReference>
<evidence type="ECO:0000256" key="11">
    <source>
        <dbReference type="ARBA" id="ARBA00049275"/>
    </source>
</evidence>
<accession>A0A2U3YQF2</accession>
<dbReference type="SUPFAM" id="SSF51905">
    <property type="entry name" value="FAD/NAD(P)-binding domain"/>
    <property type="match status" value="1"/>
</dbReference>
<comment type="catalytic activity">
    <reaction evidence="10">
        <text>ubiquinone-10 + NADH + H(+) = ubiquinol-10 + NAD(+)</text>
        <dbReference type="Rhea" id="RHEA:61984"/>
        <dbReference type="ChEBI" id="CHEBI:15378"/>
        <dbReference type="ChEBI" id="CHEBI:46245"/>
        <dbReference type="ChEBI" id="CHEBI:57540"/>
        <dbReference type="ChEBI" id="CHEBI:57945"/>
        <dbReference type="ChEBI" id="CHEBI:64183"/>
    </reaction>
    <physiologicalReaction direction="left-to-right" evidence="10">
        <dbReference type="Rhea" id="RHEA:61985"/>
    </physiologicalReaction>
</comment>
<dbReference type="GO" id="GO:0008637">
    <property type="term" value="P:apoptotic mitochondrial changes"/>
    <property type="evidence" value="ECO:0007669"/>
    <property type="project" value="TreeGrafter"/>
</dbReference>
<keyword evidence="3" id="KW-0274">FAD</keyword>
<protein>
    <recommendedName>
        <fullName evidence="6">Ferroptosis suppressor protein 1</fullName>
    </recommendedName>
    <alternativeName>
        <fullName evidence="7">Apoptosis-inducing factor homologous mitochondrion-associated inducer of death</fullName>
    </alternativeName>
    <alternativeName>
        <fullName evidence="8">p53-responsive gene 3 protein</fullName>
    </alternativeName>
</protein>
<dbReference type="KEGG" id="lww:102740819"/>
<dbReference type="OrthoDB" id="3244603at2759"/>
<dbReference type="GO" id="GO:0004174">
    <property type="term" value="F:electron-transferring-flavoprotein dehydrogenase activity"/>
    <property type="evidence" value="ECO:0007669"/>
    <property type="project" value="TreeGrafter"/>
</dbReference>
<evidence type="ECO:0000256" key="9">
    <source>
        <dbReference type="ARBA" id="ARBA00048412"/>
    </source>
</evidence>
<dbReference type="GO" id="GO:0043065">
    <property type="term" value="P:positive regulation of apoptotic process"/>
    <property type="evidence" value="ECO:0007669"/>
    <property type="project" value="TreeGrafter"/>
</dbReference>
<evidence type="ECO:0000256" key="12">
    <source>
        <dbReference type="ARBA" id="ARBA00049479"/>
    </source>
</evidence>
<evidence type="ECO:0000256" key="4">
    <source>
        <dbReference type="ARBA" id="ARBA00023002"/>
    </source>
</evidence>
<evidence type="ECO:0000256" key="5">
    <source>
        <dbReference type="ARBA" id="ARBA00037027"/>
    </source>
</evidence>
<dbReference type="RefSeq" id="XP_006745956.1">
    <property type="nucleotide sequence ID" value="XM_006745893.2"/>
</dbReference>
<evidence type="ECO:0000256" key="2">
    <source>
        <dbReference type="ARBA" id="ARBA00022630"/>
    </source>
</evidence>
<evidence type="ECO:0000256" key="10">
    <source>
        <dbReference type="ARBA" id="ARBA00049236"/>
    </source>
</evidence>
<keyword evidence="4" id="KW-0560">Oxidoreductase</keyword>
<dbReference type="GeneID" id="102740819"/>
<dbReference type="RefSeq" id="XP_030897883.1">
    <property type="nucleotide sequence ID" value="XM_031042023.1"/>
</dbReference>
<reference evidence="15 16" key="1">
    <citation type="submission" date="2025-04" db="UniProtKB">
        <authorList>
            <consortium name="RefSeq"/>
        </authorList>
    </citation>
    <scope>IDENTIFICATION</scope>
    <source>
        <tissue evidence="15 16">Liver</tissue>
    </source>
</reference>